<gene>
    <name evidence="1" type="ORF">F5984_20510</name>
</gene>
<sequence length="172" mass="19115">MTNELDLVEQGLDEFYELYGQDLARRVLNHSTNTPRFVFLDADDYKSVIEATKNTLDASGPVLIWEQYADTIEDGRRDNYNTRTEGSLAVILPAENSVSARRSATRQARSLCLQLLAHMRQDGLDGPLSNNAIRVVLDGQNGESTGMLIPGWVGYGYSFSWLVPLDMTVVGV</sequence>
<comment type="caution">
    <text evidence="1">The sequence shown here is derived from an EMBL/GenBank/DDBJ whole genome shotgun (WGS) entry which is preliminary data.</text>
</comment>
<dbReference type="Proteomes" id="UP000488299">
    <property type="component" value="Unassembled WGS sequence"/>
</dbReference>
<organism evidence="1 2">
    <name type="scientific">Rudanella paleaurantiibacter</name>
    <dbReference type="NCBI Taxonomy" id="2614655"/>
    <lineage>
        <taxon>Bacteria</taxon>
        <taxon>Pseudomonadati</taxon>
        <taxon>Bacteroidota</taxon>
        <taxon>Cytophagia</taxon>
        <taxon>Cytophagales</taxon>
        <taxon>Cytophagaceae</taxon>
        <taxon>Rudanella</taxon>
    </lineage>
</organism>
<dbReference type="EMBL" id="WELI01000009">
    <property type="protein sequence ID" value="KAB7728131.1"/>
    <property type="molecule type" value="Genomic_DNA"/>
</dbReference>
<dbReference type="AlphaFoldDB" id="A0A7J5TVG0"/>
<evidence type="ECO:0000313" key="2">
    <source>
        <dbReference type="Proteomes" id="UP000488299"/>
    </source>
</evidence>
<accession>A0A7J5TVG0</accession>
<protein>
    <submittedName>
        <fullName evidence="1">Uncharacterized protein</fullName>
    </submittedName>
</protein>
<keyword evidence="2" id="KW-1185">Reference proteome</keyword>
<dbReference type="RefSeq" id="WP_152126077.1">
    <property type="nucleotide sequence ID" value="NZ_WELI01000009.1"/>
</dbReference>
<reference evidence="1 2" key="1">
    <citation type="submission" date="2019-10" db="EMBL/GenBank/DDBJ databases">
        <title>Rudanella paleaurantiibacter sp. nov., isolated from sludge.</title>
        <authorList>
            <person name="Xu S.Q."/>
        </authorList>
    </citation>
    <scope>NUCLEOTIDE SEQUENCE [LARGE SCALE GENOMIC DNA]</scope>
    <source>
        <strain evidence="1 2">HX-22-17</strain>
    </source>
</reference>
<proteinExistence type="predicted"/>
<name>A0A7J5TVG0_9BACT</name>
<evidence type="ECO:0000313" key="1">
    <source>
        <dbReference type="EMBL" id="KAB7728131.1"/>
    </source>
</evidence>